<feature type="binding site" evidence="7">
    <location>
        <position position="51"/>
    </location>
    <ligand>
        <name>Mg(2+)</name>
        <dbReference type="ChEBI" id="CHEBI:18420"/>
    </ligand>
</feature>
<dbReference type="PIRSF" id="PIRSF031051">
    <property type="entry name" value="PyrdxlP_Pase_PHOSPHO2"/>
    <property type="match status" value="1"/>
</dbReference>
<dbReference type="NCBIfam" id="TIGR01488">
    <property type="entry name" value="HAD-SF-IB"/>
    <property type="match status" value="1"/>
</dbReference>
<dbReference type="STRING" id="4097.A0A1S4A901"/>
<evidence type="ECO:0000313" key="9">
    <source>
        <dbReference type="RefSeq" id="XP_016473118.1"/>
    </source>
</evidence>
<gene>
    <name evidence="9" type="primary">LOC107795066</name>
</gene>
<feature type="active site" description="Proton donor" evidence="5">
    <location>
        <position position="51"/>
    </location>
</feature>
<dbReference type="GO" id="GO:0046872">
    <property type="term" value="F:metal ion binding"/>
    <property type="evidence" value="ECO:0007669"/>
    <property type="project" value="UniProtKB-KW"/>
</dbReference>
<dbReference type="OMA" id="ENMGLTH"/>
<evidence type="ECO:0000256" key="7">
    <source>
        <dbReference type="PIRSR" id="PIRSR031051-3"/>
    </source>
</evidence>
<reference evidence="9" key="2">
    <citation type="submission" date="2025-08" db="UniProtKB">
        <authorList>
            <consortium name="RefSeq"/>
        </authorList>
    </citation>
    <scope>IDENTIFICATION</scope>
    <source>
        <tissue evidence="9">Leaf</tissue>
    </source>
</reference>
<sequence length="280" mass="31525">MGHPIGSMHRVRVVAVSEQFSGSRQLTTACLIAGKSLNMAEAKMVIIFDFDRTLIDDDSDRWVVENMGLTHLFNQLRPALPWNALMDRMMEELHSQGKTVEQIAECLKHVPLHPQTISAIESAHALGCDLKVLSDANQFYIETILKHHGLYRCFSEIITNPTTVDGEGRLRIFPYHDLASFHGCNLCPPNLCKGLVIEQIQASMSEKGKSRFIYLGDGRGDYCPTLKLDRGDHVMPRKGFPLWDRLLSNPSLLKADCHEWSNGEELASILLKLVEKVCKE</sequence>
<dbReference type="InterPro" id="IPR016965">
    <property type="entry name" value="Pase_PHOSPHO-typ"/>
</dbReference>
<organism evidence="8 9">
    <name type="scientific">Nicotiana tabacum</name>
    <name type="common">Common tobacco</name>
    <dbReference type="NCBI Taxonomy" id="4097"/>
    <lineage>
        <taxon>Eukaryota</taxon>
        <taxon>Viridiplantae</taxon>
        <taxon>Streptophyta</taxon>
        <taxon>Embryophyta</taxon>
        <taxon>Tracheophyta</taxon>
        <taxon>Spermatophyta</taxon>
        <taxon>Magnoliopsida</taxon>
        <taxon>eudicotyledons</taxon>
        <taxon>Gunneridae</taxon>
        <taxon>Pentapetalae</taxon>
        <taxon>asterids</taxon>
        <taxon>lamiids</taxon>
        <taxon>Solanales</taxon>
        <taxon>Solanaceae</taxon>
        <taxon>Nicotianoideae</taxon>
        <taxon>Nicotianeae</taxon>
        <taxon>Nicotiana</taxon>
    </lineage>
</organism>
<evidence type="ECO:0000256" key="6">
    <source>
        <dbReference type="PIRSR" id="PIRSR031051-2"/>
    </source>
</evidence>
<dbReference type="GeneID" id="107795066"/>
<dbReference type="GO" id="GO:0016791">
    <property type="term" value="F:phosphatase activity"/>
    <property type="evidence" value="ECO:0000318"/>
    <property type="project" value="GO_Central"/>
</dbReference>
<evidence type="ECO:0000256" key="1">
    <source>
        <dbReference type="ARBA" id="ARBA00001946"/>
    </source>
</evidence>
<feature type="binding site" evidence="6">
    <location>
        <position position="135"/>
    </location>
    <ligand>
        <name>substrate</name>
    </ligand>
</feature>
<dbReference type="PANTHER" id="PTHR20889">
    <property type="entry name" value="PHOSPHATASE, ORPHAN 1, 2"/>
    <property type="match status" value="1"/>
</dbReference>
<dbReference type="OrthoDB" id="10267182at2759"/>
<feature type="binding site" evidence="6">
    <location>
        <position position="60"/>
    </location>
    <ligand>
        <name>substrate</name>
    </ligand>
</feature>
<feature type="active site" description="Nucleophile" evidence="5">
    <location>
        <position position="49"/>
    </location>
</feature>
<dbReference type="SUPFAM" id="SSF56784">
    <property type="entry name" value="HAD-like"/>
    <property type="match status" value="1"/>
</dbReference>
<reference evidence="8" key="1">
    <citation type="journal article" date="2014" name="Nat. Commun.">
        <title>The tobacco genome sequence and its comparison with those of tomato and potato.</title>
        <authorList>
            <person name="Sierro N."/>
            <person name="Battey J.N."/>
            <person name="Ouadi S."/>
            <person name="Bakaher N."/>
            <person name="Bovet L."/>
            <person name="Willig A."/>
            <person name="Goepfert S."/>
            <person name="Peitsch M.C."/>
            <person name="Ivanov N.V."/>
        </authorList>
    </citation>
    <scope>NUCLEOTIDE SEQUENCE [LARGE SCALE GENOMIC DNA]</scope>
</reference>
<keyword evidence="2 7" id="KW-0479">Metal-binding</keyword>
<dbReference type="RefSeq" id="XP_016473118.1">
    <property type="nucleotide sequence ID" value="XM_016617632.1"/>
</dbReference>
<keyword evidence="4 7" id="KW-0460">Magnesium</keyword>
<feature type="binding site" evidence="7">
    <location>
        <position position="217"/>
    </location>
    <ligand>
        <name>Mg(2+)</name>
        <dbReference type="ChEBI" id="CHEBI:18420"/>
    </ligand>
</feature>
<dbReference type="InterPro" id="IPR023214">
    <property type="entry name" value="HAD_sf"/>
</dbReference>
<dbReference type="KEGG" id="nta:107795066"/>
<feature type="binding site" evidence="7">
    <location>
        <position position="49"/>
    </location>
    <ligand>
        <name>Mg(2+)</name>
        <dbReference type="ChEBI" id="CHEBI:18420"/>
    </ligand>
</feature>
<name>A0A1S4A901_TOBAC</name>
<accession>A0A1S4A901</accession>
<evidence type="ECO:0000256" key="4">
    <source>
        <dbReference type="ARBA" id="ARBA00022842"/>
    </source>
</evidence>
<evidence type="ECO:0000313" key="8">
    <source>
        <dbReference type="Proteomes" id="UP000790787"/>
    </source>
</evidence>
<dbReference type="InterPro" id="IPR036412">
    <property type="entry name" value="HAD-like_sf"/>
</dbReference>
<keyword evidence="3" id="KW-0378">Hydrolase</keyword>
<evidence type="ECO:0000256" key="3">
    <source>
        <dbReference type="ARBA" id="ARBA00022801"/>
    </source>
</evidence>
<dbReference type="AlphaFoldDB" id="A0A1S4A901"/>
<dbReference type="InterPro" id="IPR006384">
    <property type="entry name" value="HAD_hydro_PyrdxlP_Pase-like"/>
</dbReference>
<evidence type="ECO:0000256" key="5">
    <source>
        <dbReference type="PIRSR" id="PIRSR031051-1"/>
    </source>
</evidence>
<proteinExistence type="predicted"/>
<comment type="cofactor">
    <cofactor evidence="1 7">
        <name>Mg(2+)</name>
        <dbReference type="ChEBI" id="CHEBI:18420"/>
    </cofactor>
</comment>
<dbReference type="Pfam" id="PF06888">
    <property type="entry name" value="Put_Phosphatase"/>
    <property type="match status" value="1"/>
</dbReference>
<dbReference type="RefSeq" id="XP_016473118.1">
    <property type="nucleotide sequence ID" value="XM_016617632.2"/>
</dbReference>
<dbReference type="Gene3D" id="3.40.50.1000">
    <property type="entry name" value="HAD superfamily/HAD-like"/>
    <property type="match status" value="1"/>
</dbReference>
<keyword evidence="8" id="KW-1185">Reference proteome</keyword>
<dbReference type="PANTHER" id="PTHR20889:SF19">
    <property type="entry name" value="THIAMINE PHOSPHATE PHOSPHATASE-LIKE PROTEIN"/>
    <property type="match status" value="1"/>
</dbReference>
<dbReference type="Proteomes" id="UP000790787">
    <property type="component" value="Chromosome 2"/>
</dbReference>
<dbReference type="NCBIfam" id="TIGR01489">
    <property type="entry name" value="DKMTPPase-SF"/>
    <property type="match status" value="1"/>
</dbReference>
<protein>
    <submittedName>
        <fullName evidence="9">Inorganic pyrophosphatase 3</fullName>
    </submittedName>
    <submittedName>
        <fullName evidence="9">Thiamine phosphate phosphatase-like protein</fullName>
    </submittedName>
</protein>
<evidence type="ECO:0000256" key="2">
    <source>
        <dbReference type="ARBA" id="ARBA00022723"/>
    </source>
</evidence>
<dbReference type="PaxDb" id="4097-A0A1S4A901"/>